<name>A0A160VA89_9ZZZZ</name>
<proteinExistence type="predicted"/>
<evidence type="ECO:0000313" key="1">
    <source>
        <dbReference type="EMBL" id="CUV03064.1"/>
    </source>
</evidence>
<organism evidence="1">
    <name type="scientific">hydrothermal vent metagenome</name>
    <dbReference type="NCBI Taxonomy" id="652676"/>
    <lineage>
        <taxon>unclassified sequences</taxon>
        <taxon>metagenomes</taxon>
        <taxon>ecological metagenomes</taxon>
    </lineage>
</organism>
<gene>
    <name evidence="1" type="ORF">MGWOODY_Clf857</name>
</gene>
<protein>
    <recommendedName>
        <fullName evidence="2">DUF1800 domain-containing protein</fullName>
    </recommendedName>
</protein>
<dbReference type="AlphaFoldDB" id="A0A160VA89"/>
<sequence>MAVQRKVDQEGIELMAHLMRRAGFGADRDELERRDALGYEATVDELLNPEGQRADRQHFLRYHPGFRRPVTSPGMGGSAWLYDMMHTELPLEEKMVLFWHQIFATGQSKVDHWHELIAQIDMFREKGMGNYRDMLVALAQNPAMIYWLDNCDNHESGVNENWGRELLELFSMGVGNYTETDVFECSRAFTGWTIGTVPPRNYYSRFDWDFEYQEEDHDHGEKTFLGQTGNFNGEDIIDIICQQPATAEFIARHLYNFFVADEPQVPAWSVTPPKDPKAIETLAKTFTESNYNIRSVLRVLFLSDFFKDARFTKIKSPAEVVVGTLRLVGQDKLPPPGIGDLSKQTGYMGQELLNPPSVEGWHTGVEWINSGSLMKRINFVADMLGDISRPGVQRIVTRLQAQGNLGPEELVDRCLELVGPIKAGAATHEQLVEHSAQGGELKWDTEKDVAASTARISELLQLIASVKEFQYS</sequence>
<dbReference type="EMBL" id="FAXA01000350">
    <property type="protein sequence ID" value="CUV03064.1"/>
    <property type="molecule type" value="Genomic_DNA"/>
</dbReference>
<evidence type="ECO:0008006" key="2">
    <source>
        <dbReference type="Google" id="ProtNLM"/>
    </source>
</evidence>
<dbReference type="Pfam" id="PF08811">
    <property type="entry name" value="DUF1800"/>
    <property type="match status" value="1"/>
</dbReference>
<accession>A0A160VA89</accession>
<reference evidence="1" key="1">
    <citation type="submission" date="2015-10" db="EMBL/GenBank/DDBJ databases">
        <authorList>
            <person name="Gilbert D.G."/>
        </authorList>
    </citation>
    <scope>NUCLEOTIDE SEQUENCE</scope>
</reference>
<dbReference type="InterPro" id="IPR014917">
    <property type="entry name" value="DUF1800"/>
</dbReference>